<name>A0A1H4GIH4_9BURK</name>
<sequence>MKHGRFAAMLLATGLAFQAQHAFAQAASAASAVSGAGASSTVERRNWYNDPFFALSHAVADCPVPLGPLMTKAQMEDDAHYRVERGTTCWLAHKCTKPNSYMYDPDIAAAIRARFTPPEGLDGTSIWITVQRRFIYAEGCAPASFDAAALQKRLEAIPDVEQVFVRVTATPRGPLPYKTLAAPD</sequence>
<protein>
    <recommendedName>
        <fullName evidence="4">BON domain-containing protein</fullName>
    </recommendedName>
</protein>
<proteinExistence type="predicted"/>
<gene>
    <name evidence="2" type="ORF">SAMN05192564_10666</name>
</gene>
<dbReference type="RefSeq" id="WP_090535371.1">
    <property type="nucleotide sequence ID" value="NZ_FNRQ01000006.1"/>
</dbReference>
<dbReference type="EMBL" id="FNRQ01000006">
    <property type="protein sequence ID" value="SEB09364.1"/>
    <property type="molecule type" value="Genomic_DNA"/>
</dbReference>
<evidence type="ECO:0000313" key="3">
    <source>
        <dbReference type="Proteomes" id="UP000198638"/>
    </source>
</evidence>
<dbReference type="Proteomes" id="UP000198638">
    <property type="component" value="Unassembled WGS sequence"/>
</dbReference>
<keyword evidence="3" id="KW-1185">Reference proteome</keyword>
<evidence type="ECO:0000313" key="2">
    <source>
        <dbReference type="EMBL" id="SEB09364.1"/>
    </source>
</evidence>
<organism evidence="2 3">
    <name type="scientific">Paraburkholderia sartisoli</name>
    <dbReference type="NCBI Taxonomy" id="83784"/>
    <lineage>
        <taxon>Bacteria</taxon>
        <taxon>Pseudomonadati</taxon>
        <taxon>Pseudomonadota</taxon>
        <taxon>Betaproteobacteria</taxon>
        <taxon>Burkholderiales</taxon>
        <taxon>Burkholderiaceae</taxon>
        <taxon>Paraburkholderia</taxon>
    </lineage>
</organism>
<accession>A0A1H4GIH4</accession>
<dbReference type="AlphaFoldDB" id="A0A1H4GIH4"/>
<dbReference type="STRING" id="83784.SAMN05192564_10666"/>
<keyword evidence="1" id="KW-0732">Signal</keyword>
<feature type="chain" id="PRO_5011473553" description="BON domain-containing protein" evidence="1">
    <location>
        <begin position="25"/>
        <end position="184"/>
    </location>
</feature>
<feature type="signal peptide" evidence="1">
    <location>
        <begin position="1"/>
        <end position="24"/>
    </location>
</feature>
<dbReference type="OrthoDB" id="8593220at2"/>
<evidence type="ECO:0008006" key="4">
    <source>
        <dbReference type="Google" id="ProtNLM"/>
    </source>
</evidence>
<reference evidence="3" key="1">
    <citation type="submission" date="2016-10" db="EMBL/GenBank/DDBJ databases">
        <authorList>
            <person name="Varghese N."/>
            <person name="Submissions S."/>
        </authorList>
    </citation>
    <scope>NUCLEOTIDE SEQUENCE [LARGE SCALE GENOMIC DNA]</scope>
    <source>
        <strain evidence="3">LMG 24000</strain>
    </source>
</reference>
<evidence type="ECO:0000256" key="1">
    <source>
        <dbReference type="SAM" id="SignalP"/>
    </source>
</evidence>